<name>A0A1H6XNC5_9FLAO</name>
<keyword evidence="3" id="KW-1185">Reference proteome</keyword>
<feature type="compositionally biased region" description="Basic and acidic residues" evidence="1">
    <location>
        <begin position="14"/>
        <end position="23"/>
    </location>
</feature>
<evidence type="ECO:0000256" key="1">
    <source>
        <dbReference type="SAM" id="MobiDB-lite"/>
    </source>
</evidence>
<feature type="region of interest" description="Disordered" evidence="1">
    <location>
        <begin position="14"/>
        <end position="42"/>
    </location>
</feature>
<keyword evidence="2" id="KW-0808">Transferase</keyword>
<dbReference type="Proteomes" id="UP000199702">
    <property type="component" value="Unassembled WGS sequence"/>
</dbReference>
<keyword evidence="2" id="KW-0032">Aminotransferase</keyword>
<sequence length="42" mass="5054">MALSKIKEIIKHQKEKEVHKHEPNFNLEAKVNSNRKDEKKKK</sequence>
<dbReference type="AlphaFoldDB" id="A0A1H6XNC5"/>
<dbReference type="EMBL" id="FNYA01000009">
    <property type="protein sequence ID" value="SEJ30581.1"/>
    <property type="molecule type" value="Genomic_DNA"/>
</dbReference>
<protein>
    <submittedName>
        <fullName evidence="2">Phosphoserine aminotransferase</fullName>
    </submittedName>
</protein>
<proteinExistence type="predicted"/>
<reference evidence="3" key="1">
    <citation type="submission" date="2016-10" db="EMBL/GenBank/DDBJ databases">
        <authorList>
            <person name="Varghese N."/>
            <person name="Submissions S."/>
        </authorList>
    </citation>
    <scope>NUCLEOTIDE SEQUENCE [LARGE SCALE GENOMIC DNA]</scope>
    <source>
        <strain evidence="3">DSM 17934</strain>
    </source>
</reference>
<dbReference type="GO" id="GO:0008483">
    <property type="term" value="F:transaminase activity"/>
    <property type="evidence" value="ECO:0007669"/>
    <property type="project" value="UniProtKB-KW"/>
</dbReference>
<organism evidence="2 3">
    <name type="scientific">Flavobacterium terrigena</name>
    <dbReference type="NCBI Taxonomy" id="402734"/>
    <lineage>
        <taxon>Bacteria</taxon>
        <taxon>Pseudomonadati</taxon>
        <taxon>Bacteroidota</taxon>
        <taxon>Flavobacteriia</taxon>
        <taxon>Flavobacteriales</taxon>
        <taxon>Flavobacteriaceae</taxon>
        <taxon>Flavobacterium</taxon>
    </lineage>
</organism>
<evidence type="ECO:0000313" key="2">
    <source>
        <dbReference type="EMBL" id="SEJ30581.1"/>
    </source>
</evidence>
<accession>A0A1H6XNC5</accession>
<gene>
    <name evidence="2" type="ORF">SAMN05660918_2919</name>
</gene>
<dbReference type="STRING" id="402734.SAMN05660918_2919"/>
<dbReference type="RefSeq" id="WP_262487633.1">
    <property type="nucleotide sequence ID" value="NZ_CBCSJU010000009.1"/>
</dbReference>
<evidence type="ECO:0000313" key="3">
    <source>
        <dbReference type="Proteomes" id="UP000199702"/>
    </source>
</evidence>